<protein>
    <submittedName>
        <fullName evidence="2">Mycothiol system anti-sigma-R factor</fullName>
    </submittedName>
</protein>
<comment type="caution">
    <text evidence="2">The sequence shown here is derived from an EMBL/GenBank/DDBJ whole genome shotgun (WGS) entry which is preliminary data.</text>
</comment>
<dbReference type="RefSeq" id="WP_133519550.1">
    <property type="nucleotide sequence ID" value="NZ_SNVW01000004.1"/>
</dbReference>
<reference evidence="2 3" key="1">
    <citation type="submission" date="2019-03" db="EMBL/GenBank/DDBJ databases">
        <title>Genomic analyses of the natural microbiome of Caenorhabditis elegans.</title>
        <authorList>
            <person name="Samuel B."/>
        </authorList>
    </citation>
    <scope>NUCLEOTIDE SEQUENCE [LARGE SCALE GENOMIC DNA]</scope>
    <source>
        <strain evidence="2 3">JUb65</strain>
    </source>
</reference>
<evidence type="ECO:0000313" key="3">
    <source>
        <dbReference type="Proteomes" id="UP000295764"/>
    </source>
</evidence>
<evidence type="ECO:0000313" key="2">
    <source>
        <dbReference type="EMBL" id="TDN44897.1"/>
    </source>
</evidence>
<accession>A0A4R6DJK4</accession>
<organism evidence="2 3">
    <name type="scientific">Curtobacterium flaccumfaciens</name>
    <dbReference type="NCBI Taxonomy" id="2035"/>
    <lineage>
        <taxon>Bacteria</taxon>
        <taxon>Bacillati</taxon>
        <taxon>Actinomycetota</taxon>
        <taxon>Actinomycetes</taxon>
        <taxon>Micrococcales</taxon>
        <taxon>Microbacteriaceae</taxon>
        <taxon>Curtobacterium</taxon>
    </lineage>
</organism>
<dbReference type="STRING" id="2035.RU06_11210"/>
<dbReference type="Pfam" id="PF13490">
    <property type="entry name" value="zf-HC2"/>
    <property type="match status" value="1"/>
</dbReference>
<sequence length="80" mass="9121">MSGCDCSKAKAELEEFLHDELRHEDAADIREHMEGCEDCTTEHRVGVVLMETVRRACKETAPDQLRGEILARIRLEQATH</sequence>
<dbReference type="OrthoDB" id="3267840at2"/>
<evidence type="ECO:0000259" key="1">
    <source>
        <dbReference type="Pfam" id="PF13490"/>
    </source>
</evidence>
<feature type="domain" description="Putative zinc-finger" evidence="1">
    <location>
        <begin position="6"/>
        <end position="39"/>
    </location>
</feature>
<dbReference type="Proteomes" id="UP000295764">
    <property type="component" value="Unassembled WGS sequence"/>
</dbReference>
<name>A0A4R6DJK4_9MICO</name>
<dbReference type="EMBL" id="SNVW01000004">
    <property type="protein sequence ID" value="TDN44897.1"/>
    <property type="molecule type" value="Genomic_DNA"/>
</dbReference>
<dbReference type="InterPro" id="IPR027383">
    <property type="entry name" value="Znf_put"/>
</dbReference>
<proteinExistence type="predicted"/>
<dbReference type="AlphaFoldDB" id="A0A4R6DJK4"/>
<gene>
    <name evidence="2" type="ORF">EDF64_104301</name>
</gene>